<evidence type="ECO:0000256" key="1">
    <source>
        <dbReference type="ARBA" id="ARBA00004651"/>
    </source>
</evidence>
<evidence type="ECO:0000256" key="4">
    <source>
        <dbReference type="ARBA" id="ARBA00022989"/>
    </source>
</evidence>
<keyword evidence="4" id="KW-1133">Transmembrane helix</keyword>
<dbReference type="GeneID" id="93461383"/>
<proteinExistence type="predicted"/>
<dbReference type="CDD" id="cd06579">
    <property type="entry name" value="TM_PBP1_transp_AraH_like"/>
    <property type="match status" value="1"/>
</dbReference>
<evidence type="ECO:0000313" key="6">
    <source>
        <dbReference type="EMBL" id="VTP05880.1"/>
    </source>
</evidence>
<dbReference type="OMA" id="VIFHIAL"/>
<keyword evidence="5" id="KW-0472">Membrane</keyword>
<comment type="subcellular location">
    <subcellularLocation>
        <location evidence="1">Cell membrane</location>
        <topology evidence="1">Multi-pass membrane protein</topology>
    </subcellularLocation>
</comment>
<evidence type="ECO:0000256" key="2">
    <source>
        <dbReference type="ARBA" id="ARBA00022475"/>
    </source>
</evidence>
<protein>
    <submittedName>
        <fullName evidence="6">Ribose transport system permease protein RbsC</fullName>
    </submittedName>
</protein>
<dbReference type="EMBL" id="LR589626">
    <property type="protein sequence ID" value="VTP05880.1"/>
    <property type="molecule type" value="Genomic_DNA"/>
</dbReference>
<dbReference type="InterPro" id="IPR001851">
    <property type="entry name" value="ABC_transp_permease"/>
</dbReference>
<keyword evidence="3" id="KW-0812">Transmembrane</keyword>
<keyword evidence="2" id="KW-1003">Cell membrane</keyword>
<dbReference type="KEGG" id="msn:LI99_33620"/>
<dbReference type="PANTHER" id="PTHR32196:SF72">
    <property type="entry name" value="RIBOSE IMPORT PERMEASE PROTEIN RBSC"/>
    <property type="match status" value="1"/>
</dbReference>
<dbReference type="KEGG" id="msh:LI98_33625"/>
<dbReference type="PANTHER" id="PTHR32196">
    <property type="entry name" value="ABC TRANSPORTER PERMEASE PROTEIN YPHD-RELATED-RELATED"/>
    <property type="match status" value="1"/>
</dbReference>
<sequence>MAETRETVVTATAPATPPPPAAKRINLGTLLREPLVGPLVALVIAIIVFSSISNSFLNPQNVSLILQQSVVVGILAVGQTLIILTAGIDLSIGAVAVFGTIVMAQTAGAGGPFLALGATLLVCVAFGAINGGLVTTLRLPPFIVTLGTFTAILAGTRLLAGSETYRVEPGPLTFLGTSFRIGSFSTTYGVVAMLLVYAVVWYALSQTAWGKHVYAVGGNPQSADLLGVKSGRVLFSVYLVTGVIAAIAAWAALGRIPNADPNAYQNANLETITAVVIGGTSLFGGRGGVGGTLVGMLIVAVLRNGLTQAGVDSLYQNIATGILVIVAVAVDQFARRRSR</sequence>
<dbReference type="RefSeq" id="WP_011731544.1">
    <property type="nucleotide sequence ID" value="NZ_CP009495.1"/>
</dbReference>
<organism evidence="6">
    <name type="scientific">Mycolicibacterium smegmatis</name>
    <name type="common">Mycobacterium smegmatis</name>
    <dbReference type="NCBI Taxonomy" id="1772"/>
    <lineage>
        <taxon>Bacteria</taxon>
        <taxon>Bacillati</taxon>
        <taxon>Actinomycetota</taxon>
        <taxon>Actinomycetes</taxon>
        <taxon>Mycobacteriales</taxon>
        <taxon>Mycobacteriaceae</taxon>
        <taxon>Mycolicibacterium</taxon>
    </lineage>
</organism>
<dbReference type="AlphaFoldDB" id="A0A653F851"/>
<name>A0A653F851_MYCSM</name>
<dbReference type="GO" id="GO:0005886">
    <property type="term" value="C:plasma membrane"/>
    <property type="evidence" value="ECO:0007669"/>
    <property type="project" value="UniProtKB-SubCell"/>
</dbReference>
<dbReference type="GO" id="GO:0022857">
    <property type="term" value="F:transmembrane transporter activity"/>
    <property type="evidence" value="ECO:0007669"/>
    <property type="project" value="InterPro"/>
</dbReference>
<evidence type="ECO:0000256" key="5">
    <source>
        <dbReference type="ARBA" id="ARBA00023136"/>
    </source>
</evidence>
<reference evidence="6" key="1">
    <citation type="submission" date="2019-05" db="EMBL/GenBank/DDBJ databases">
        <authorList>
            <person name="Naeem R."/>
            <person name="Antony C."/>
            <person name="Guan Q."/>
        </authorList>
    </citation>
    <scope>NUCLEOTIDE SEQUENCE</scope>
    <source>
        <strain evidence="6">1</strain>
    </source>
</reference>
<evidence type="ECO:0000256" key="3">
    <source>
        <dbReference type="ARBA" id="ARBA00022692"/>
    </source>
</evidence>
<accession>A0A653F851</accession>
<gene>
    <name evidence="6" type="primary">rbsC_1</name>
    <name evidence="6" type="ORF">BIN_B_00185</name>
</gene>
<dbReference type="Pfam" id="PF02653">
    <property type="entry name" value="BPD_transp_2"/>
    <property type="match status" value="1"/>
</dbReference>